<dbReference type="GO" id="GO:0016651">
    <property type="term" value="F:oxidoreductase activity, acting on NAD(P)H"/>
    <property type="evidence" value="ECO:0007669"/>
    <property type="project" value="InterPro"/>
</dbReference>
<protein>
    <recommendedName>
        <fullName evidence="3">Enoyl reductase (ER) domain-containing protein</fullName>
    </recommendedName>
</protein>
<evidence type="ECO:0000256" key="2">
    <source>
        <dbReference type="ARBA" id="ARBA00023002"/>
    </source>
</evidence>
<evidence type="ECO:0000313" key="4">
    <source>
        <dbReference type="EMBL" id="OQE38344.1"/>
    </source>
</evidence>
<dbReference type="Gene3D" id="3.40.50.720">
    <property type="entry name" value="NAD(P)-binding Rossmann-like Domain"/>
    <property type="match status" value="1"/>
</dbReference>
<comment type="similarity">
    <text evidence="1">Belongs to the zinc-containing alcohol dehydrogenase family.</text>
</comment>
<keyword evidence="5" id="KW-1185">Reference proteome</keyword>
<name>A0A1V6UIU5_9EURO</name>
<dbReference type="InterPro" id="IPR047122">
    <property type="entry name" value="Trans-enoyl_RdTase-like"/>
</dbReference>
<dbReference type="InterPro" id="IPR013154">
    <property type="entry name" value="ADH-like_N"/>
</dbReference>
<comment type="caution">
    <text evidence="4">The sequence shown here is derived from an EMBL/GenBank/DDBJ whole genome shotgun (WGS) entry which is preliminary data.</text>
</comment>
<dbReference type="CDD" id="cd08249">
    <property type="entry name" value="enoyl_reductase_like"/>
    <property type="match status" value="1"/>
</dbReference>
<dbReference type="InterPro" id="IPR036291">
    <property type="entry name" value="NAD(P)-bd_dom_sf"/>
</dbReference>
<dbReference type="Pfam" id="PF08240">
    <property type="entry name" value="ADH_N"/>
    <property type="match status" value="1"/>
</dbReference>
<evidence type="ECO:0000313" key="5">
    <source>
        <dbReference type="Proteomes" id="UP000191500"/>
    </source>
</evidence>
<sequence>MSSNQADQAASDQVVFTQDVSDMALSHQAASNEGTTSQDASDELVSIQDALNQVVSNLAPSNLAAWFTADSPQILMVGPAPYTPPSAHQIVIKNAAVAISTVDWAKQLMGSKMSSWIKHPFVLGNNCAGKVVQVGDMVSDIKIGDRVLAHALSMDPVVNNSSEGAFQHYTVVRDNMVTVIPEWLSYEEACVVPLSLSTAATALFQSEFLSLNRPGTTLRSNPNSLPEAVLIWGGSTSVGCNAIQLAALAGYEVITTCAPHNFEYVTTLGASAVFDYLNELTVPQIIHLFKGKTVVGAIAIGNDSTEPCMKILAKSNGSKFVAQVTFPFPEKIPTTTYQLFRAKAASKWSSIKILIKSKRSGVKTKLVFGSSAAHTEVGSMIYREFLPEALAGGTFVTAPKPLIAGKGLEHIQKAMDWHLMGVSARKLVVSL</sequence>
<evidence type="ECO:0000256" key="1">
    <source>
        <dbReference type="ARBA" id="ARBA00008072"/>
    </source>
</evidence>
<feature type="domain" description="Enoyl reductase (ER)" evidence="3">
    <location>
        <begin position="70"/>
        <end position="355"/>
    </location>
</feature>
<keyword evidence="2" id="KW-0560">Oxidoreductase</keyword>
<accession>A0A1V6UIU5</accession>
<dbReference type="AlphaFoldDB" id="A0A1V6UIU5"/>
<dbReference type="Proteomes" id="UP000191500">
    <property type="component" value="Unassembled WGS sequence"/>
</dbReference>
<dbReference type="STRING" id="36646.A0A1V6UIU5"/>
<evidence type="ECO:0000259" key="3">
    <source>
        <dbReference type="SMART" id="SM00829"/>
    </source>
</evidence>
<dbReference type="Gene3D" id="3.90.180.10">
    <property type="entry name" value="Medium-chain alcohol dehydrogenases, catalytic domain"/>
    <property type="match status" value="1"/>
</dbReference>
<reference evidence="5" key="1">
    <citation type="journal article" date="2017" name="Nat. Microbiol.">
        <title>Global analysis of biosynthetic gene clusters reveals vast potential of secondary metabolite production in Penicillium species.</title>
        <authorList>
            <person name="Nielsen J.C."/>
            <person name="Grijseels S."/>
            <person name="Prigent S."/>
            <person name="Ji B."/>
            <person name="Dainat J."/>
            <person name="Nielsen K.F."/>
            <person name="Frisvad J.C."/>
            <person name="Workman M."/>
            <person name="Nielsen J."/>
        </authorList>
    </citation>
    <scope>NUCLEOTIDE SEQUENCE [LARGE SCALE GENOMIC DNA]</scope>
    <source>
        <strain evidence="5">IBT 31321</strain>
    </source>
</reference>
<dbReference type="EMBL" id="MDDG01000008">
    <property type="protein sequence ID" value="OQE38344.1"/>
    <property type="molecule type" value="Genomic_DNA"/>
</dbReference>
<proteinExistence type="inferred from homology"/>
<dbReference type="PANTHER" id="PTHR45348:SF2">
    <property type="entry name" value="ZINC-TYPE ALCOHOL DEHYDROGENASE-LIKE PROTEIN C2E1P3.01"/>
    <property type="match status" value="1"/>
</dbReference>
<dbReference type="InterPro" id="IPR011032">
    <property type="entry name" value="GroES-like_sf"/>
</dbReference>
<dbReference type="SMART" id="SM00829">
    <property type="entry name" value="PKS_ER"/>
    <property type="match status" value="1"/>
</dbReference>
<dbReference type="SUPFAM" id="SSF51735">
    <property type="entry name" value="NAD(P)-binding Rossmann-fold domains"/>
    <property type="match status" value="1"/>
</dbReference>
<dbReference type="PANTHER" id="PTHR45348">
    <property type="entry name" value="HYPOTHETICAL OXIDOREDUCTASE (EUROFUNG)"/>
    <property type="match status" value="1"/>
</dbReference>
<gene>
    <name evidence="4" type="ORF">PENCOP_c008G00833</name>
</gene>
<dbReference type="InterPro" id="IPR020843">
    <property type="entry name" value="ER"/>
</dbReference>
<organism evidence="4 5">
    <name type="scientific">Penicillium coprophilum</name>
    <dbReference type="NCBI Taxonomy" id="36646"/>
    <lineage>
        <taxon>Eukaryota</taxon>
        <taxon>Fungi</taxon>
        <taxon>Dikarya</taxon>
        <taxon>Ascomycota</taxon>
        <taxon>Pezizomycotina</taxon>
        <taxon>Eurotiomycetes</taxon>
        <taxon>Eurotiomycetidae</taxon>
        <taxon>Eurotiales</taxon>
        <taxon>Aspergillaceae</taxon>
        <taxon>Penicillium</taxon>
    </lineage>
</organism>
<dbReference type="SUPFAM" id="SSF50129">
    <property type="entry name" value="GroES-like"/>
    <property type="match status" value="1"/>
</dbReference>